<protein>
    <recommendedName>
        <fullName evidence="3">Lipoprotein</fullName>
    </recommendedName>
</protein>
<keyword evidence="2" id="KW-1185">Reference proteome</keyword>
<comment type="caution">
    <text evidence="1">The sequence shown here is derived from an EMBL/GenBank/DDBJ whole genome shotgun (WGS) entry which is preliminary data.</text>
</comment>
<accession>A0A158F6Z4</accession>
<reference evidence="1" key="1">
    <citation type="submission" date="2016-01" db="EMBL/GenBank/DDBJ databases">
        <authorList>
            <person name="Peeters C."/>
        </authorList>
    </citation>
    <scope>NUCLEOTIDE SEQUENCE [LARGE SCALE GENOMIC DNA]</scope>
    <source>
        <strain evidence="1">LMG 29317</strain>
    </source>
</reference>
<dbReference type="EMBL" id="FCOM02000001">
    <property type="protein sequence ID" value="SAL15642.1"/>
    <property type="molecule type" value="Genomic_DNA"/>
</dbReference>
<gene>
    <name evidence="1" type="ORF">AWB74_00466</name>
</gene>
<evidence type="ECO:0008006" key="3">
    <source>
        <dbReference type="Google" id="ProtNLM"/>
    </source>
</evidence>
<evidence type="ECO:0000313" key="2">
    <source>
        <dbReference type="Proteomes" id="UP000055019"/>
    </source>
</evidence>
<sequence>MNRLKALLAAALIAVTVAGCVVYPAHPVYYRGPVVVY</sequence>
<organism evidence="1 2">
    <name type="scientific">Caballeronia arvi</name>
    <dbReference type="NCBI Taxonomy" id="1777135"/>
    <lineage>
        <taxon>Bacteria</taxon>
        <taxon>Pseudomonadati</taxon>
        <taxon>Pseudomonadota</taxon>
        <taxon>Betaproteobacteria</taxon>
        <taxon>Burkholderiales</taxon>
        <taxon>Burkholderiaceae</taxon>
        <taxon>Caballeronia</taxon>
    </lineage>
</organism>
<dbReference type="AlphaFoldDB" id="A0A158F6Z4"/>
<evidence type="ECO:0000313" key="1">
    <source>
        <dbReference type="EMBL" id="SAL15642.1"/>
    </source>
</evidence>
<dbReference type="PROSITE" id="PS51257">
    <property type="entry name" value="PROKAR_LIPOPROTEIN"/>
    <property type="match status" value="1"/>
</dbReference>
<dbReference type="Proteomes" id="UP000055019">
    <property type="component" value="Unassembled WGS sequence"/>
</dbReference>
<proteinExistence type="predicted"/>
<name>A0A158F6Z4_9BURK</name>